<dbReference type="SUPFAM" id="SSF57756">
    <property type="entry name" value="Retrovirus zinc finger-like domains"/>
    <property type="match status" value="1"/>
</dbReference>
<organism evidence="2 3">
    <name type="scientific">Mytilus coruscus</name>
    <name type="common">Sea mussel</name>
    <dbReference type="NCBI Taxonomy" id="42192"/>
    <lineage>
        <taxon>Eukaryota</taxon>
        <taxon>Metazoa</taxon>
        <taxon>Spiralia</taxon>
        <taxon>Lophotrochozoa</taxon>
        <taxon>Mollusca</taxon>
        <taxon>Bivalvia</taxon>
        <taxon>Autobranchia</taxon>
        <taxon>Pteriomorphia</taxon>
        <taxon>Mytilida</taxon>
        <taxon>Mytiloidea</taxon>
        <taxon>Mytilidae</taxon>
        <taxon>Mytilinae</taxon>
        <taxon>Mytilus</taxon>
    </lineage>
</organism>
<dbReference type="Pfam" id="PF00665">
    <property type="entry name" value="rve"/>
    <property type="match status" value="1"/>
</dbReference>
<dbReference type="PANTHER" id="PTHR37984:SF11">
    <property type="entry name" value="INTEGRASE CATALYTIC DOMAIN-CONTAINING PROTEIN"/>
    <property type="match status" value="1"/>
</dbReference>
<dbReference type="InterPro" id="IPR036875">
    <property type="entry name" value="Znf_CCHC_sf"/>
</dbReference>
<dbReference type="AlphaFoldDB" id="A0A6J8EXA6"/>
<dbReference type="Proteomes" id="UP000507470">
    <property type="component" value="Unassembled WGS sequence"/>
</dbReference>
<dbReference type="GO" id="GO:0015074">
    <property type="term" value="P:DNA integration"/>
    <property type="evidence" value="ECO:0007669"/>
    <property type="project" value="InterPro"/>
</dbReference>
<dbReference type="InterPro" id="IPR036397">
    <property type="entry name" value="RNaseH_sf"/>
</dbReference>
<dbReference type="Gene3D" id="3.30.420.10">
    <property type="entry name" value="Ribonuclease H-like superfamily/Ribonuclease H"/>
    <property type="match status" value="1"/>
</dbReference>
<dbReference type="InterPro" id="IPR050951">
    <property type="entry name" value="Retrovirus_Pol_polyprotein"/>
</dbReference>
<dbReference type="GO" id="GO:0003676">
    <property type="term" value="F:nucleic acid binding"/>
    <property type="evidence" value="ECO:0007669"/>
    <property type="project" value="InterPro"/>
</dbReference>
<reference evidence="2 3" key="1">
    <citation type="submission" date="2020-06" db="EMBL/GenBank/DDBJ databases">
        <authorList>
            <person name="Li R."/>
            <person name="Bekaert M."/>
        </authorList>
    </citation>
    <scope>NUCLEOTIDE SEQUENCE [LARGE SCALE GENOMIC DNA]</scope>
    <source>
        <strain evidence="3">wild</strain>
    </source>
</reference>
<dbReference type="PANTHER" id="PTHR37984">
    <property type="entry name" value="PROTEIN CBG26694"/>
    <property type="match status" value="1"/>
</dbReference>
<dbReference type="OrthoDB" id="6109416at2759"/>
<dbReference type="PROSITE" id="PS50994">
    <property type="entry name" value="INTEGRASE"/>
    <property type="match status" value="1"/>
</dbReference>
<gene>
    <name evidence="2" type="ORF">MCOR_57081</name>
</gene>
<evidence type="ECO:0000259" key="1">
    <source>
        <dbReference type="PROSITE" id="PS50994"/>
    </source>
</evidence>
<evidence type="ECO:0000313" key="2">
    <source>
        <dbReference type="EMBL" id="CAC5425238.1"/>
    </source>
</evidence>
<sequence>MTLPEAVLAFKLLDNAGLSSRDKQLALTASSDAKYTSMKSALQRIFGERMSGLTEITGNVPSITIKQEPVFYTQQNKGAKSKERGTNPLNKFGKRTKCAICQSVFHWAKDCPDKVNSVNFVESESEIVENCNITLFTKEQPPVSEIFVLESACSTIIDTACTVVCVGKIGSTNCKIETEIVKADIPLLLSKASLKKAGTVLDLKIDRAIMFNKPVELEFTSSGHYCVDIVKTKPEIQNVHVNIEENVLNITDDMSTAEKRKTLVKLHKQFGHATFNRLTKLLNKAGMNNADTLDLLRSVCENCDICMTNKRPSSKPVVGLPLATEFNETVAVDLHELEHNVWYLHIIDEFTRFSAGSIMKTKKGSEFVKKFFESWISIHGSPRHLYSDNGGEFNNDEVRDMAENFNIEVKTTAAYSPWSNGLLERHNQTLTDTLQVESR</sequence>
<keyword evidence="3" id="KW-1185">Reference proteome</keyword>
<dbReference type="InterPro" id="IPR012337">
    <property type="entry name" value="RNaseH-like_sf"/>
</dbReference>
<dbReference type="EMBL" id="CACVKT020010229">
    <property type="protein sequence ID" value="CAC5425238.1"/>
    <property type="molecule type" value="Genomic_DNA"/>
</dbReference>
<dbReference type="Gene3D" id="4.10.60.10">
    <property type="entry name" value="Zinc finger, CCHC-type"/>
    <property type="match status" value="1"/>
</dbReference>
<feature type="domain" description="Integrase catalytic" evidence="1">
    <location>
        <begin position="312"/>
        <end position="439"/>
    </location>
</feature>
<name>A0A6J8EXA6_MYTCO</name>
<dbReference type="SUPFAM" id="SSF53098">
    <property type="entry name" value="Ribonuclease H-like"/>
    <property type="match status" value="1"/>
</dbReference>
<dbReference type="InterPro" id="IPR001584">
    <property type="entry name" value="Integrase_cat-core"/>
</dbReference>
<proteinExistence type="predicted"/>
<evidence type="ECO:0000313" key="3">
    <source>
        <dbReference type="Proteomes" id="UP000507470"/>
    </source>
</evidence>
<dbReference type="GO" id="GO:0008270">
    <property type="term" value="F:zinc ion binding"/>
    <property type="evidence" value="ECO:0007669"/>
    <property type="project" value="InterPro"/>
</dbReference>
<accession>A0A6J8EXA6</accession>
<protein>
    <recommendedName>
        <fullName evidence="1">Integrase catalytic domain-containing protein</fullName>
    </recommendedName>
</protein>